<dbReference type="AlphaFoldDB" id="A0A0D0CK05"/>
<keyword evidence="2" id="KW-1185">Reference proteome</keyword>
<reference evidence="2" key="2">
    <citation type="submission" date="2015-01" db="EMBL/GenBank/DDBJ databases">
        <title>Evolutionary Origins and Diversification of the Mycorrhizal Mutualists.</title>
        <authorList>
            <consortium name="DOE Joint Genome Institute"/>
            <consortium name="Mycorrhizal Genomics Consortium"/>
            <person name="Kohler A."/>
            <person name="Kuo A."/>
            <person name="Nagy L.G."/>
            <person name="Floudas D."/>
            <person name="Copeland A."/>
            <person name="Barry K.W."/>
            <person name="Cichocki N."/>
            <person name="Veneault-Fourrey C."/>
            <person name="LaButti K."/>
            <person name="Lindquist E.A."/>
            <person name="Lipzen A."/>
            <person name="Lundell T."/>
            <person name="Morin E."/>
            <person name="Murat C."/>
            <person name="Riley R."/>
            <person name="Ohm R."/>
            <person name="Sun H."/>
            <person name="Tunlid A."/>
            <person name="Henrissat B."/>
            <person name="Grigoriev I.V."/>
            <person name="Hibbett D.S."/>
            <person name="Martin F."/>
        </authorList>
    </citation>
    <scope>NUCLEOTIDE SEQUENCE [LARGE SCALE GENOMIC DNA]</scope>
    <source>
        <strain evidence="2">Ve08.2h10</strain>
    </source>
</reference>
<evidence type="ECO:0000313" key="1">
    <source>
        <dbReference type="EMBL" id="KIK75503.1"/>
    </source>
</evidence>
<evidence type="ECO:0000313" key="2">
    <source>
        <dbReference type="Proteomes" id="UP000054538"/>
    </source>
</evidence>
<dbReference type="OrthoDB" id="162969at2759"/>
<sequence>KTYNIFNSTDKYIYQAVMDAKVAQEVNSTGNCDEVDGGPVKPGPTHNEVLQVVLVVGKYIKDFDDLFVHKLESMLGLLGKRTQALEMHIMKDTKLNDYFEHK</sequence>
<dbReference type="InParanoid" id="A0A0D0CK05"/>
<proteinExistence type="predicted"/>
<dbReference type="EMBL" id="KN828070">
    <property type="protein sequence ID" value="KIK75503.1"/>
    <property type="molecule type" value="Genomic_DNA"/>
</dbReference>
<protein>
    <submittedName>
        <fullName evidence="1">Uncharacterized protein</fullName>
    </submittedName>
</protein>
<name>A0A0D0CK05_9AGAM</name>
<reference evidence="1 2" key="1">
    <citation type="submission" date="2014-04" db="EMBL/GenBank/DDBJ databases">
        <authorList>
            <consortium name="DOE Joint Genome Institute"/>
            <person name="Kuo A."/>
            <person name="Kohler A."/>
            <person name="Jargeat P."/>
            <person name="Nagy L.G."/>
            <person name="Floudas D."/>
            <person name="Copeland A."/>
            <person name="Barry K.W."/>
            <person name="Cichocki N."/>
            <person name="Veneault-Fourrey C."/>
            <person name="LaButti K."/>
            <person name="Lindquist E.A."/>
            <person name="Lipzen A."/>
            <person name="Lundell T."/>
            <person name="Morin E."/>
            <person name="Murat C."/>
            <person name="Sun H."/>
            <person name="Tunlid A."/>
            <person name="Henrissat B."/>
            <person name="Grigoriev I.V."/>
            <person name="Hibbett D.S."/>
            <person name="Martin F."/>
            <person name="Nordberg H.P."/>
            <person name="Cantor M.N."/>
            <person name="Hua S.X."/>
        </authorList>
    </citation>
    <scope>NUCLEOTIDE SEQUENCE [LARGE SCALE GENOMIC DNA]</scope>
    <source>
        <strain evidence="1 2">Ve08.2h10</strain>
    </source>
</reference>
<accession>A0A0D0CK05</accession>
<dbReference type="HOGENOM" id="CLU_156048_0_0_1"/>
<dbReference type="Proteomes" id="UP000054538">
    <property type="component" value="Unassembled WGS sequence"/>
</dbReference>
<gene>
    <name evidence="1" type="ORF">PAXRUDRAFT_172674</name>
</gene>
<feature type="non-terminal residue" evidence="1">
    <location>
        <position position="1"/>
    </location>
</feature>
<organism evidence="1 2">
    <name type="scientific">Paxillus rubicundulus Ve08.2h10</name>
    <dbReference type="NCBI Taxonomy" id="930991"/>
    <lineage>
        <taxon>Eukaryota</taxon>
        <taxon>Fungi</taxon>
        <taxon>Dikarya</taxon>
        <taxon>Basidiomycota</taxon>
        <taxon>Agaricomycotina</taxon>
        <taxon>Agaricomycetes</taxon>
        <taxon>Agaricomycetidae</taxon>
        <taxon>Boletales</taxon>
        <taxon>Paxilineae</taxon>
        <taxon>Paxillaceae</taxon>
        <taxon>Paxillus</taxon>
    </lineage>
</organism>